<accession>A0A327ZNE6</accession>
<sequence>MSFELFVWHEPAPISADAAEAKVREGIFRSHPAVPKLRDELLRHFPPQGVWAATPEESDSLLALSCVWSRAGEFGDAVRTLAARHGLVCYEPGTRLLDPNAPAHGAR</sequence>
<dbReference type="RefSeq" id="WP_181557738.1">
    <property type="nucleotide sequence ID" value="NZ_JACHWI010000004.1"/>
</dbReference>
<dbReference type="AlphaFoldDB" id="A0A327ZNE6"/>
<name>A0A327ZNE6_9ACTN</name>
<dbReference type="EMBL" id="QLMJ01000003">
    <property type="protein sequence ID" value="RAK40371.1"/>
    <property type="molecule type" value="Genomic_DNA"/>
</dbReference>
<comment type="caution">
    <text evidence="1">The sequence shown here is derived from an EMBL/GenBank/DDBJ whole genome shotgun (WGS) entry which is preliminary data.</text>
</comment>
<gene>
    <name evidence="1" type="ORF">B0I29_103404</name>
</gene>
<protein>
    <submittedName>
        <fullName evidence="1">Uncharacterized protein</fullName>
    </submittedName>
</protein>
<organism evidence="1 2">
    <name type="scientific">Actinoplanes lutulentus</name>
    <dbReference type="NCBI Taxonomy" id="1287878"/>
    <lineage>
        <taxon>Bacteria</taxon>
        <taxon>Bacillati</taxon>
        <taxon>Actinomycetota</taxon>
        <taxon>Actinomycetes</taxon>
        <taxon>Micromonosporales</taxon>
        <taxon>Micromonosporaceae</taxon>
        <taxon>Actinoplanes</taxon>
    </lineage>
</organism>
<evidence type="ECO:0000313" key="1">
    <source>
        <dbReference type="EMBL" id="RAK40371.1"/>
    </source>
</evidence>
<dbReference type="Proteomes" id="UP000249341">
    <property type="component" value="Unassembled WGS sequence"/>
</dbReference>
<evidence type="ECO:0000313" key="2">
    <source>
        <dbReference type="Proteomes" id="UP000249341"/>
    </source>
</evidence>
<keyword evidence="2" id="KW-1185">Reference proteome</keyword>
<proteinExistence type="predicted"/>
<reference evidence="1 2" key="1">
    <citation type="submission" date="2018-06" db="EMBL/GenBank/DDBJ databases">
        <title>Genomic Encyclopedia of Type Strains, Phase III (KMG-III): the genomes of soil and plant-associated and newly described type strains.</title>
        <authorList>
            <person name="Whitman W."/>
        </authorList>
    </citation>
    <scope>NUCLEOTIDE SEQUENCE [LARGE SCALE GENOMIC DNA]</scope>
    <source>
        <strain evidence="1 2">CGMCC 4.7090</strain>
    </source>
</reference>